<feature type="domain" description="Transposase DDE" evidence="1">
    <location>
        <begin position="3"/>
        <end position="31"/>
    </location>
</feature>
<accession>A0AA47GD66</accession>
<proteinExistence type="predicted"/>
<sequence>MSGTFGHQEQTNYNAHYQTYGYHPLVVFDVFHDSNFRAMNNSG</sequence>
<dbReference type="AlphaFoldDB" id="A0AA47GD66"/>
<reference evidence="2" key="1">
    <citation type="submission" date="2022-12" db="EMBL/GenBank/DDBJ databases">
        <title>Whole genome sequence analysis of a duck derived balloon bacteium Aerococcus urinaeequi henan2020.</title>
        <authorList>
            <person name="Zhang H."/>
            <person name="Qiao H.X."/>
            <person name="Bian C.Z."/>
            <person name="Shu J.C."/>
        </authorList>
    </citation>
    <scope>NUCLEOTIDE SEQUENCE</scope>
    <source>
        <strain evidence="2">2020-HN-1</strain>
    </source>
</reference>
<dbReference type="EMBL" id="CP114063">
    <property type="protein sequence ID" value="WAT25550.1"/>
    <property type="molecule type" value="Genomic_DNA"/>
</dbReference>
<evidence type="ECO:0000313" key="2">
    <source>
        <dbReference type="EMBL" id="WAT25550.1"/>
    </source>
</evidence>
<protein>
    <submittedName>
        <fullName evidence="2">Transposase</fullName>
    </submittedName>
</protein>
<evidence type="ECO:0000259" key="1">
    <source>
        <dbReference type="Pfam" id="PF13701"/>
    </source>
</evidence>
<evidence type="ECO:0000313" key="3">
    <source>
        <dbReference type="Proteomes" id="UP001164714"/>
    </source>
</evidence>
<name>A0AA47GD66_9LACT</name>
<dbReference type="InterPro" id="IPR025668">
    <property type="entry name" value="Tnp_DDE_dom"/>
</dbReference>
<organism evidence="2 3">
    <name type="scientific">Aerococcus urinaeequi</name>
    <dbReference type="NCBI Taxonomy" id="51665"/>
    <lineage>
        <taxon>Bacteria</taxon>
        <taxon>Bacillati</taxon>
        <taxon>Bacillota</taxon>
        <taxon>Bacilli</taxon>
        <taxon>Lactobacillales</taxon>
        <taxon>Aerococcaceae</taxon>
        <taxon>Aerococcus</taxon>
    </lineage>
</organism>
<gene>
    <name evidence="2" type="ORF">OZ415_00635</name>
</gene>
<dbReference type="Proteomes" id="UP001164714">
    <property type="component" value="Chromosome"/>
</dbReference>
<dbReference type="Pfam" id="PF13701">
    <property type="entry name" value="DDE_Tnp_1_4"/>
    <property type="match status" value="1"/>
</dbReference>